<feature type="compositionally biased region" description="Basic and acidic residues" evidence="1">
    <location>
        <begin position="158"/>
        <end position="168"/>
    </location>
</feature>
<dbReference type="EMBL" id="CAUYUJ010001017">
    <property type="protein sequence ID" value="CAK0793710.1"/>
    <property type="molecule type" value="Genomic_DNA"/>
</dbReference>
<sequence>RRRRRKKKKKKKKTRPGMWSPSDLQLAPSRRLGSNLKPLTVVSRVHDPEREGEEEEEEERRRKKKKKKTRPGMWSPSDLQLAPSRRLGSNLKPLTIVSRVHDPERGGGGGGGGGVGHAAGNRTVFPASRSHRHARIRACCTNAGAPSARATNSPRACKPRESMKVADL</sequence>
<feature type="region of interest" description="Disordered" evidence="1">
    <location>
        <begin position="1"/>
        <end position="130"/>
    </location>
</feature>
<keyword evidence="3" id="KW-1185">Reference proteome</keyword>
<evidence type="ECO:0000256" key="1">
    <source>
        <dbReference type="SAM" id="MobiDB-lite"/>
    </source>
</evidence>
<accession>A0ABN9PPG1</accession>
<feature type="region of interest" description="Disordered" evidence="1">
    <location>
        <begin position="142"/>
        <end position="168"/>
    </location>
</feature>
<evidence type="ECO:0000313" key="2">
    <source>
        <dbReference type="EMBL" id="CAK0793710.1"/>
    </source>
</evidence>
<proteinExistence type="predicted"/>
<feature type="compositionally biased region" description="Gly residues" evidence="1">
    <location>
        <begin position="106"/>
        <end position="117"/>
    </location>
</feature>
<evidence type="ECO:0000313" key="3">
    <source>
        <dbReference type="Proteomes" id="UP001189429"/>
    </source>
</evidence>
<reference evidence="2" key="1">
    <citation type="submission" date="2023-10" db="EMBL/GenBank/DDBJ databases">
        <authorList>
            <person name="Chen Y."/>
            <person name="Shah S."/>
            <person name="Dougan E. K."/>
            <person name="Thang M."/>
            <person name="Chan C."/>
        </authorList>
    </citation>
    <scope>NUCLEOTIDE SEQUENCE [LARGE SCALE GENOMIC DNA]</scope>
</reference>
<feature type="non-terminal residue" evidence="2">
    <location>
        <position position="1"/>
    </location>
</feature>
<protein>
    <submittedName>
        <fullName evidence="2">Uncharacterized protein</fullName>
    </submittedName>
</protein>
<dbReference type="Proteomes" id="UP001189429">
    <property type="component" value="Unassembled WGS sequence"/>
</dbReference>
<comment type="caution">
    <text evidence="2">The sequence shown here is derived from an EMBL/GenBank/DDBJ whole genome shotgun (WGS) entry which is preliminary data.</text>
</comment>
<gene>
    <name evidence="2" type="ORF">PCOR1329_LOCUS3921</name>
</gene>
<feature type="compositionally biased region" description="Basic residues" evidence="1">
    <location>
        <begin position="61"/>
        <end position="70"/>
    </location>
</feature>
<feature type="compositionally biased region" description="Basic residues" evidence="1">
    <location>
        <begin position="1"/>
        <end position="15"/>
    </location>
</feature>
<name>A0ABN9PPG1_9DINO</name>
<organism evidence="2 3">
    <name type="scientific">Prorocentrum cordatum</name>
    <dbReference type="NCBI Taxonomy" id="2364126"/>
    <lineage>
        <taxon>Eukaryota</taxon>
        <taxon>Sar</taxon>
        <taxon>Alveolata</taxon>
        <taxon>Dinophyceae</taxon>
        <taxon>Prorocentrales</taxon>
        <taxon>Prorocentraceae</taxon>
        <taxon>Prorocentrum</taxon>
    </lineage>
</organism>